<keyword evidence="1" id="KW-0812">Transmembrane</keyword>
<reference evidence="2 3" key="1">
    <citation type="submission" date="2017-06" db="EMBL/GenBank/DDBJ databases">
        <title>Novel microbial phyla capable of carbon fixation and sulfur reduction in deep-sea sediments.</title>
        <authorList>
            <person name="Huang J."/>
            <person name="Baker B."/>
            <person name="Wang Y."/>
        </authorList>
    </citation>
    <scope>NUCLEOTIDE SEQUENCE [LARGE SCALE GENOMIC DNA]</scope>
    <source>
        <strain evidence="2">B3_TA06</strain>
    </source>
</reference>
<evidence type="ECO:0000256" key="1">
    <source>
        <dbReference type="SAM" id="Phobius"/>
    </source>
</evidence>
<dbReference type="AlphaFoldDB" id="A0A532V7V1"/>
<gene>
    <name evidence="2" type="ORF">CEE36_04335</name>
</gene>
<dbReference type="EMBL" id="NJBO01000005">
    <property type="protein sequence ID" value="TKJ43268.1"/>
    <property type="molecule type" value="Genomic_DNA"/>
</dbReference>
<protein>
    <submittedName>
        <fullName evidence="2">Uncharacterized protein</fullName>
    </submittedName>
</protein>
<name>A0A532V7V1_UNCT6</name>
<organism evidence="2 3">
    <name type="scientific">candidate division TA06 bacterium B3_TA06</name>
    <dbReference type="NCBI Taxonomy" id="2012487"/>
    <lineage>
        <taxon>Bacteria</taxon>
        <taxon>Bacteria division TA06</taxon>
    </lineage>
</organism>
<keyword evidence="1" id="KW-1133">Transmembrane helix</keyword>
<keyword evidence="1" id="KW-0472">Membrane</keyword>
<evidence type="ECO:0000313" key="3">
    <source>
        <dbReference type="Proteomes" id="UP000317778"/>
    </source>
</evidence>
<accession>A0A532V7V1</accession>
<feature type="transmembrane region" description="Helical" evidence="1">
    <location>
        <begin position="21"/>
        <end position="48"/>
    </location>
</feature>
<sequence>MEQPLTLEEKKRVRFEATVDILYLLSLFGLYVGSFISPIIGIVYAIILKSGSLSERAKRVGHICLILALIGLGIWVLAIIIIVVIAVAVGVGSGF</sequence>
<feature type="transmembrane region" description="Helical" evidence="1">
    <location>
        <begin position="60"/>
        <end position="89"/>
    </location>
</feature>
<dbReference type="Proteomes" id="UP000317778">
    <property type="component" value="Unassembled WGS sequence"/>
</dbReference>
<proteinExistence type="predicted"/>
<evidence type="ECO:0000313" key="2">
    <source>
        <dbReference type="EMBL" id="TKJ43268.1"/>
    </source>
</evidence>
<comment type="caution">
    <text evidence="2">The sequence shown here is derived from an EMBL/GenBank/DDBJ whole genome shotgun (WGS) entry which is preliminary data.</text>
</comment>